<evidence type="ECO:0008006" key="4">
    <source>
        <dbReference type="Google" id="ProtNLM"/>
    </source>
</evidence>
<dbReference type="PANTHER" id="PTHR31834:SF1">
    <property type="entry name" value="INITIATION-SPECIFIC ALPHA-1,6-MANNOSYLTRANSFERASE"/>
    <property type="match status" value="1"/>
</dbReference>
<dbReference type="VEuPathDB" id="FungiDB:SeMB42_g07907"/>
<comment type="caution">
    <text evidence="2">The sequence shown here is derived from an EMBL/GenBank/DDBJ whole genome shotgun (WGS) entry which is preliminary data.</text>
</comment>
<dbReference type="AlphaFoldDB" id="A0A507BLB3"/>
<dbReference type="Pfam" id="PF04488">
    <property type="entry name" value="Gly_transf_sug"/>
    <property type="match status" value="1"/>
</dbReference>
<reference evidence="2 3" key="1">
    <citation type="journal article" date="2019" name="Sci. Rep.">
        <title>Comparative genomics of chytrid fungi reveal insights into the obligate biotrophic and pathogenic lifestyle of Synchytrium endobioticum.</title>
        <authorList>
            <person name="van de Vossenberg B.T.L.H."/>
            <person name="Warris S."/>
            <person name="Nguyen H.D.T."/>
            <person name="van Gent-Pelzer M.P.E."/>
            <person name="Joly D.L."/>
            <person name="van de Geest H.C."/>
            <person name="Bonants P.J.M."/>
            <person name="Smith D.S."/>
            <person name="Levesque C.A."/>
            <person name="van der Lee T.A.J."/>
        </authorList>
    </citation>
    <scope>NUCLEOTIDE SEQUENCE [LARGE SCALE GENOMIC DNA]</scope>
    <source>
        <strain evidence="2 3">MB42</strain>
    </source>
</reference>
<dbReference type="GO" id="GO:0006487">
    <property type="term" value="P:protein N-linked glycosylation"/>
    <property type="evidence" value="ECO:0007669"/>
    <property type="project" value="TreeGrafter"/>
</dbReference>
<dbReference type="InterPro" id="IPR039367">
    <property type="entry name" value="Och1-like"/>
</dbReference>
<keyword evidence="3" id="KW-1185">Reference proteome</keyword>
<organism evidence="2 3">
    <name type="scientific">Synchytrium endobioticum</name>
    <dbReference type="NCBI Taxonomy" id="286115"/>
    <lineage>
        <taxon>Eukaryota</taxon>
        <taxon>Fungi</taxon>
        <taxon>Fungi incertae sedis</taxon>
        <taxon>Chytridiomycota</taxon>
        <taxon>Chytridiomycota incertae sedis</taxon>
        <taxon>Chytridiomycetes</taxon>
        <taxon>Synchytriales</taxon>
        <taxon>Synchytriaceae</taxon>
        <taxon>Synchytrium</taxon>
    </lineage>
</organism>
<dbReference type="Proteomes" id="UP000317494">
    <property type="component" value="Unassembled WGS sequence"/>
</dbReference>
<dbReference type="Gene3D" id="3.90.550.20">
    <property type="match status" value="1"/>
</dbReference>
<dbReference type="GO" id="GO:0000009">
    <property type="term" value="F:alpha-1,6-mannosyltransferase activity"/>
    <property type="evidence" value="ECO:0007669"/>
    <property type="project" value="InterPro"/>
</dbReference>
<dbReference type="InterPro" id="IPR029044">
    <property type="entry name" value="Nucleotide-diphossugar_trans"/>
</dbReference>
<comment type="similarity">
    <text evidence="1">Belongs to the glycosyltransferase 32 family.</text>
</comment>
<gene>
    <name evidence="2" type="ORF">SeMB42_g07907</name>
</gene>
<sequence length="417" mass="46267">MPPLEASPAVSRHGDAAVSPPADWLPSCFLVSSSYTYDTHQIPTAMPRLHTPAWLIPDPSSATADAALQPLHELASTFPYSHPLPSPQNPVQAALSATHIYASAGSAGLIPHTNIPRIIHQTWKTADTSHVPEHVADSISSWTTTNAQVESGLPFAHILWDDSSLDEMVKLFHPTYYAAFKALPKNVHKADIFRYLVLLTFGGVYADVDTLTLRPVERWLDANDLHSWQYRQTTMPSAEHVNFILGIETDVERDNKVDYQGIYETPMQMCQWTMASRAGHPILARTAHSIFSKLATMTPAEIRNADVPRLTGPAPWTYAVYGHMAEHGVDWNDLREWGDKARTIGDVVILPITAFAYVALLRHVPSLPLHVLIPSLWSRPGYGQVLSTVFGNMGSKKIDDPDARVRHLWRGVSTFDL</sequence>
<dbReference type="PANTHER" id="PTHR31834">
    <property type="entry name" value="INITIATION-SPECIFIC ALPHA-1,6-MANNOSYLTRANSFERASE"/>
    <property type="match status" value="1"/>
</dbReference>
<evidence type="ECO:0000313" key="3">
    <source>
        <dbReference type="Proteomes" id="UP000317494"/>
    </source>
</evidence>
<accession>A0A507BLB3</accession>
<dbReference type="InterPro" id="IPR007577">
    <property type="entry name" value="GlycoTrfase_DXD_sugar-bd_CS"/>
</dbReference>
<protein>
    <recommendedName>
        <fullName evidence="4">Alpha 1,4-glycosyltransferase domain-containing protein</fullName>
    </recommendedName>
</protein>
<evidence type="ECO:0000256" key="1">
    <source>
        <dbReference type="ARBA" id="ARBA00009003"/>
    </source>
</evidence>
<dbReference type="GO" id="GO:0000136">
    <property type="term" value="C:mannan polymerase complex"/>
    <property type="evidence" value="ECO:0007669"/>
    <property type="project" value="TreeGrafter"/>
</dbReference>
<dbReference type="EMBL" id="QEAN01000675">
    <property type="protein sequence ID" value="TPX30527.1"/>
    <property type="molecule type" value="Genomic_DNA"/>
</dbReference>
<evidence type="ECO:0000313" key="2">
    <source>
        <dbReference type="EMBL" id="TPX30527.1"/>
    </source>
</evidence>
<name>A0A507BLB3_9FUNG</name>
<dbReference type="SUPFAM" id="SSF53448">
    <property type="entry name" value="Nucleotide-diphospho-sugar transferases"/>
    <property type="match status" value="1"/>
</dbReference>
<proteinExistence type="inferred from homology"/>
<dbReference type="STRING" id="286115.A0A507BLB3"/>